<evidence type="ECO:0000313" key="2">
    <source>
        <dbReference type="EMBL" id="MFB2891984.1"/>
    </source>
</evidence>
<dbReference type="PROSITE" id="PS50943">
    <property type="entry name" value="HTH_CROC1"/>
    <property type="match status" value="1"/>
</dbReference>
<dbReference type="RefSeq" id="WP_413261661.1">
    <property type="nucleotide sequence ID" value="NZ_JBHFNR010000019.1"/>
</dbReference>
<evidence type="ECO:0000313" key="3">
    <source>
        <dbReference type="Proteomes" id="UP001576784"/>
    </source>
</evidence>
<proteinExistence type="predicted"/>
<accession>A0ABV4XJU5</accession>
<dbReference type="Gene3D" id="1.10.260.40">
    <property type="entry name" value="lambda repressor-like DNA-binding domains"/>
    <property type="match status" value="1"/>
</dbReference>
<organism evidence="2 3">
    <name type="scientific">Floridaenema flaviceps BLCC-F50</name>
    <dbReference type="NCBI Taxonomy" id="3153642"/>
    <lineage>
        <taxon>Bacteria</taxon>
        <taxon>Bacillati</taxon>
        <taxon>Cyanobacteriota</taxon>
        <taxon>Cyanophyceae</taxon>
        <taxon>Oscillatoriophycideae</taxon>
        <taxon>Aerosakkonematales</taxon>
        <taxon>Aerosakkonemataceae</taxon>
        <taxon>Floridanema</taxon>
        <taxon>Floridanema flaviceps</taxon>
    </lineage>
</organism>
<dbReference type="CDD" id="cd00093">
    <property type="entry name" value="HTH_XRE"/>
    <property type="match status" value="1"/>
</dbReference>
<gene>
    <name evidence="2" type="ORF">ACE1CI_03455</name>
</gene>
<dbReference type="InterPro" id="IPR010982">
    <property type="entry name" value="Lambda_DNA-bd_dom_sf"/>
</dbReference>
<comment type="caution">
    <text evidence="2">The sequence shown here is derived from an EMBL/GenBank/DDBJ whole genome shotgun (WGS) entry which is preliminary data.</text>
</comment>
<dbReference type="Proteomes" id="UP001576784">
    <property type="component" value="Unassembled WGS sequence"/>
</dbReference>
<sequence>MSDVLQHLDSLIPDNEETRQVELSEILKHARISAKLTQKQLADKLGVSQSWVAKIENQTHQSSFDDVSQFLKACGASIQIKFSDGIDYRF</sequence>
<protein>
    <submittedName>
        <fullName evidence="2">Helix-turn-helix domain-containing protein</fullName>
    </submittedName>
</protein>
<dbReference type="InterPro" id="IPR001387">
    <property type="entry name" value="Cro/C1-type_HTH"/>
</dbReference>
<reference evidence="2 3" key="1">
    <citation type="submission" date="2024-09" db="EMBL/GenBank/DDBJ databases">
        <title>Floridaenema gen nov. (Aerosakkonemataceae, Aerosakkonematales ord. nov., Cyanobacteria) from benthic tropical and subtropical fresh waters, with the description of four new species.</title>
        <authorList>
            <person name="Moretto J.A."/>
            <person name="Berthold D.E."/>
            <person name="Lefler F.W."/>
            <person name="Huang I.-S."/>
            <person name="Laughinghouse H. IV."/>
        </authorList>
    </citation>
    <scope>NUCLEOTIDE SEQUENCE [LARGE SCALE GENOMIC DNA]</scope>
    <source>
        <strain evidence="2 3">BLCC-F50</strain>
    </source>
</reference>
<keyword evidence="3" id="KW-1185">Reference proteome</keyword>
<dbReference type="SMART" id="SM00530">
    <property type="entry name" value="HTH_XRE"/>
    <property type="match status" value="1"/>
</dbReference>
<dbReference type="Pfam" id="PF13560">
    <property type="entry name" value="HTH_31"/>
    <property type="match status" value="1"/>
</dbReference>
<name>A0ABV4XJU5_9CYAN</name>
<evidence type="ECO:0000259" key="1">
    <source>
        <dbReference type="PROSITE" id="PS50943"/>
    </source>
</evidence>
<dbReference type="EMBL" id="JBHFNR010000019">
    <property type="protein sequence ID" value="MFB2891984.1"/>
    <property type="molecule type" value="Genomic_DNA"/>
</dbReference>
<feature type="domain" description="HTH cro/C1-type" evidence="1">
    <location>
        <begin position="27"/>
        <end position="81"/>
    </location>
</feature>
<dbReference type="SUPFAM" id="SSF47413">
    <property type="entry name" value="lambda repressor-like DNA-binding domains"/>
    <property type="match status" value="1"/>
</dbReference>